<sequence>MAPPPRPCLPTDCLFHVFLRLDPVSIVRCAAVSRHWRPVLHPGADDLRFPCPSDYRAAPLVCQGSIHWLCSISNNAPDYSPGGGDQQYLTHTIAVDVTTGPARMMRLPKQCSMCNEDVSGKKKLMLATSEDDRISLVRREEASLEVSVWLYVGDHGGGGGPEKRWLLRRSIDIRKLIEDAGLSRFRLGCKDWEMLEIRLEWFCPRSRSMILWIPYLGLLVLDPEGKRIQIAVDNSHGHIWPYEIDLTLCLCSMKTF</sequence>
<dbReference type="InterPro" id="IPR001810">
    <property type="entry name" value="F-box_dom"/>
</dbReference>
<gene>
    <name evidence="2" type="ORF">PVAP13_9NG144100</name>
</gene>
<reference evidence="2" key="1">
    <citation type="submission" date="2020-05" db="EMBL/GenBank/DDBJ databases">
        <title>WGS assembly of Panicum virgatum.</title>
        <authorList>
            <person name="Lovell J.T."/>
            <person name="Jenkins J."/>
            <person name="Shu S."/>
            <person name="Juenger T.E."/>
            <person name="Schmutz J."/>
        </authorList>
    </citation>
    <scope>NUCLEOTIDE SEQUENCE</scope>
    <source>
        <strain evidence="2">AP13</strain>
    </source>
</reference>
<dbReference type="EMBL" id="CM029054">
    <property type="protein sequence ID" value="KAG2535896.1"/>
    <property type="molecule type" value="Genomic_DNA"/>
</dbReference>
<dbReference type="Pfam" id="PF00646">
    <property type="entry name" value="F-box"/>
    <property type="match status" value="1"/>
</dbReference>
<accession>A0A8T0MM71</accession>
<name>A0A8T0MM71_PANVG</name>
<dbReference type="PANTHER" id="PTHR35828">
    <property type="entry name" value="OS08G0203800 PROTEIN-RELATED"/>
    <property type="match status" value="1"/>
</dbReference>
<organism evidence="2 3">
    <name type="scientific">Panicum virgatum</name>
    <name type="common">Blackwell switchgrass</name>
    <dbReference type="NCBI Taxonomy" id="38727"/>
    <lineage>
        <taxon>Eukaryota</taxon>
        <taxon>Viridiplantae</taxon>
        <taxon>Streptophyta</taxon>
        <taxon>Embryophyta</taxon>
        <taxon>Tracheophyta</taxon>
        <taxon>Spermatophyta</taxon>
        <taxon>Magnoliopsida</taxon>
        <taxon>Liliopsida</taxon>
        <taxon>Poales</taxon>
        <taxon>Poaceae</taxon>
        <taxon>PACMAD clade</taxon>
        <taxon>Panicoideae</taxon>
        <taxon>Panicodae</taxon>
        <taxon>Paniceae</taxon>
        <taxon>Panicinae</taxon>
        <taxon>Panicum</taxon>
        <taxon>Panicum sect. Hiantes</taxon>
    </lineage>
</organism>
<protein>
    <recommendedName>
        <fullName evidence="1">F-box domain-containing protein</fullName>
    </recommendedName>
</protein>
<evidence type="ECO:0000313" key="3">
    <source>
        <dbReference type="Proteomes" id="UP000823388"/>
    </source>
</evidence>
<dbReference type="SMART" id="SM00256">
    <property type="entry name" value="FBOX"/>
    <property type="match status" value="1"/>
</dbReference>
<dbReference type="InterPro" id="IPR036047">
    <property type="entry name" value="F-box-like_dom_sf"/>
</dbReference>
<dbReference type="Gene3D" id="1.20.1280.50">
    <property type="match status" value="1"/>
</dbReference>
<dbReference type="InterPro" id="IPR056016">
    <property type="entry name" value="DUF7595"/>
</dbReference>
<dbReference type="Proteomes" id="UP000823388">
    <property type="component" value="Chromosome 9N"/>
</dbReference>
<dbReference type="SUPFAM" id="SSF81383">
    <property type="entry name" value="F-box domain"/>
    <property type="match status" value="1"/>
</dbReference>
<keyword evidence="3" id="KW-1185">Reference proteome</keyword>
<comment type="caution">
    <text evidence="2">The sequence shown here is derived from an EMBL/GenBank/DDBJ whole genome shotgun (WGS) entry which is preliminary data.</text>
</comment>
<dbReference type="AlphaFoldDB" id="A0A8T0MM71"/>
<dbReference type="CDD" id="cd09917">
    <property type="entry name" value="F-box_SF"/>
    <property type="match status" value="1"/>
</dbReference>
<dbReference type="Pfam" id="PF24523">
    <property type="entry name" value="DUF7595"/>
    <property type="match status" value="1"/>
</dbReference>
<evidence type="ECO:0000313" key="2">
    <source>
        <dbReference type="EMBL" id="KAG2535896.1"/>
    </source>
</evidence>
<proteinExistence type="predicted"/>
<evidence type="ECO:0000259" key="1">
    <source>
        <dbReference type="SMART" id="SM00256"/>
    </source>
</evidence>
<feature type="domain" description="F-box" evidence="1">
    <location>
        <begin position="9"/>
        <end position="51"/>
    </location>
</feature>
<dbReference type="PANTHER" id="PTHR35828:SF18">
    <property type="entry name" value="OS03G0703800 PROTEIN"/>
    <property type="match status" value="1"/>
</dbReference>